<dbReference type="Gene3D" id="1.10.10.10">
    <property type="entry name" value="Winged helix-like DNA-binding domain superfamily/Winged helix DNA-binding domain"/>
    <property type="match status" value="1"/>
</dbReference>
<dbReference type="InterPro" id="IPR001845">
    <property type="entry name" value="HTH_ArsR_DNA-bd_dom"/>
</dbReference>
<dbReference type="InterPro" id="IPR051081">
    <property type="entry name" value="HTH_MetalResp_TranReg"/>
</dbReference>
<dbReference type="GO" id="GO:0003677">
    <property type="term" value="F:DNA binding"/>
    <property type="evidence" value="ECO:0007669"/>
    <property type="project" value="UniProtKB-KW"/>
</dbReference>
<keyword evidence="2" id="KW-0238">DNA-binding</keyword>
<dbReference type="PROSITE" id="PS50987">
    <property type="entry name" value="HTH_ARSR_2"/>
    <property type="match status" value="1"/>
</dbReference>
<name>A0A6P1THA5_9FIRM</name>
<dbReference type="PANTHER" id="PTHR33154">
    <property type="entry name" value="TRANSCRIPTIONAL REGULATOR, ARSR FAMILY"/>
    <property type="match status" value="1"/>
</dbReference>
<dbReference type="EMBL" id="CP048000">
    <property type="protein sequence ID" value="QHQ60534.1"/>
    <property type="molecule type" value="Genomic_DNA"/>
</dbReference>
<dbReference type="InterPro" id="IPR036388">
    <property type="entry name" value="WH-like_DNA-bd_sf"/>
</dbReference>
<organism evidence="5 6">
    <name type="scientific">Anaerocolumna sedimenticola</name>
    <dbReference type="NCBI Taxonomy" id="2696063"/>
    <lineage>
        <taxon>Bacteria</taxon>
        <taxon>Bacillati</taxon>
        <taxon>Bacillota</taxon>
        <taxon>Clostridia</taxon>
        <taxon>Lachnospirales</taxon>
        <taxon>Lachnospiraceae</taxon>
        <taxon>Anaerocolumna</taxon>
    </lineage>
</organism>
<dbReference type="GO" id="GO:0003700">
    <property type="term" value="F:DNA-binding transcription factor activity"/>
    <property type="evidence" value="ECO:0007669"/>
    <property type="project" value="InterPro"/>
</dbReference>
<dbReference type="PANTHER" id="PTHR33154:SF18">
    <property type="entry name" value="ARSENICAL RESISTANCE OPERON REPRESSOR"/>
    <property type="match status" value="1"/>
</dbReference>
<dbReference type="SMART" id="SM00418">
    <property type="entry name" value="HTH_ARSR"/>
    <property type="match status" value="1"/>
</dbReference>
<evidence type="ECO:0000259" key="4">
    <source>
        <dbReference type="PROSITE" id="PS50987"/>
    </source>
</evidence>
<gene>
    <name evidence="5" type="ORF">Ana3638_06925</name>
</gene>
<dbReference type="SUPFAM" id="SSF46785">
    <property type="entry name" value="Winged helix' DNA-binding domain"/>
    <property type="match status" value="1"/>
</dbReference>
<accession>A0A6P1THA5</accession>
<dbReference type="RefSeq" id="WP_161837370.1">
    <property type="nucleotide sequence ID" value="NZ_CP048000.1"/>
</dbReference>
<dbReference type="InterPro" id="IPR011991">
    <property type="entry name" value="ArsR-like_HTH"/>
</dbReference>
<dbReference type="AlphaFoldDB" id="A0A6P1THA5"/>
<evidence type="ECO:0000256" key="2">
    <source>
        <dbReference type="ARBA" id="ARBA00023125"/>
    </source>
</evidence>
<evidence type="ECO:0000313" key="5">
    <source>
        <dbReference type="EMBL" id="QHQ60534.1"/>
    </source>
</evidence>
<dbReference type="Pfam" id="PF01022">
    <property type="entry name" value="HTH_5"/>
    <property type="match status" value="1"/>
</dbReference>
<evidence type="ECO:0000256" key="3">
    <source>
        <dbReference type="ARBA" id="ARBA00023163"/>
    </source>
</evidence>
<dbReference type="CDD" id="cd00090">
    <property type="entry name" value="HTH_ARSR"/>
    <property type="match status" value="1"/>
</dbReference>
<dbReference type="PRINTS" id="PR00778">
    <property type="entry name" value="HTHARSR"/>
</dbReference>
<keyword evidence="3" id="KW-0804">Transcription</keyword>
<feature type="domain" description="HTH arsR-type" evidence="4">
    <location>
        <begin position="274"/>
        <end position="365"/>
    </location>
</feature>
<protein>
    <submittedName>
        <fullName evidence="5">ArsR family transcriptional regulator</fullName>
    </submittedName>
</protein>
<reference evidence="5 6" key="1">
    <citation type="submission" date="2020-01" db="EMBL/GenBank/DDBJ databases">
        <title>Genome analysis of Anaerocolumna sp. CBA3638.</title>
        <authorList>
            <person name="Kim J."/>
            <person name="Roh S.W."/>
        </authorList>
    </citation>
    <scope>NUCLEOTIDE SEQUENCE [LARGE SCALE GENOMIC DNA]</scope>
    <source>
        <strain evidence="5 6">CBA3638</strain>
    </source>
</reference>
<sequence length="365" mass="42874">MQVTINKEINYVEEANNLLFHYANSISYEEMKQNGFGKFDYSEEVYNERYELILKIYHYVTENIRFDKGKLDFYFKELGDSKMSISNYLLPIYTSVQYTTLKEYEEDAKGKSGSQIIKEFDDILSQYCSIGESGEERKAESFEDLMRSMDTADLAAEDKWKIVQVYLERDKHIEEVCIILQKIIQLLQECRNEVKVLEKEFYEYWTNYISGADLLKELQDYTNIRWKYNEAGTYILPTIFLPQSISFSIKDEEENKPDVIRLGVILDSNLYYKPAEVNSEKLNNALKLLSDKSKFEILKYIKDKPAYGFEIANALNLSTSTISYHMNSLITANLLKLEKDANKIYYSINKDTLNKLLEDIRLMLL</sequence>
<proteinExistence type="predicted"/>
<keyword evidence="6" id="KW-1185">Reference proteome</keyword>
<evidence type="ECO:0000256" key="1">
    <source>
        <dbReference type="ARBA" id="ARBA00023015"/>
    </source>
</evidence>
<dbReference type="KEGG" id="anr:Ana3638_06925"/>
<keyword evidence="1" id="KW-0805">Transcription regulation</keyword>
<dbReference type="Proteomes" id="UP000464314">
    <property type="component" value="Chromosome"/>
</dbReference>
<dbReference type="InterPro" id="IPR036390">
    <property type="entry name" value="WH_DNA-bd_sf"/>
</dbReference>
<evidence type="ECO:0000313" key="6">
    <source>
        <dbReference type="Proteomes" id="UP000464314"/>
    </source>
</evidence>